<gene>
    <name evidence="1" type="ORF">GCM10011617_24070</name>
</gene>
<evidence type="ECO:0000313" key="1">
    <source>
        <dbReference type="EMBL" id="GHA02555.1"/>
    </source>
</evidence>
<keyword evidence="2" id="KW-1185">Reference proteome</keyword>
<protein>
    <submittedName>
        <fullName evidence="1">Uncharacterized protein</fullName>
    </submittedName>
</protein>
<name>A0A918RNU1_9SPHN</name>
<reference evidence="1" key="1">
    <citation type="journal article" date="2014" name="Int. J. Syst. Evol. Microbiol.">
        <title>Complete genome sequence of Corynebacterium casei LMG S-19264T (=DSM 44701T), isolated from a smear-ripened cheese.</title>
        <authorList>
            <consortium name="US DOE Joint Genome Institute (JGI-PGF)"/>
            <person name="Walter F."/>
            <person name="Albersmeier A."/>
            <person name="Kalinowski J."/>
            <person name="Ruckert C."/>
        </authorList>
    </citation>
    <scope>NUCLEOTIDE SEQUENCE</scope>
    <source>
        <strain evidence="1">KCTC 32422</strain>
    </source>
</reference>
<sequence>MRRRPQPLIERIAKIDIAGQPEAQQQHGPIGQQLAKVNLQPPPLQRRDKNYGPVLTVWHGHR</sequence>
<proteinExistence type="predicted"/>
<comment type="caution">
    <text evidence="1">The sequence shown here is derived from an EMBL/GenBank/DDBJ whole genome shotgun (WGS) entry which is preliminary data.</text>
</comment>
<dbReference type="Proteomes" id="UP000634139">
    <property type="component" value="Unassembled WGS sequence"/>
</dbReference>
<reference evidence="1" key="2">
    <citation type="submission" date="2020-09" db="EMBL/GenBank/DDBJ databases">
        <authorList>
            <person name="Sun Q."/>
            <person name="Kim S."/>
        </authorList>
    </citation>
    <scope>NUCLEOTIDE SEQUENCE</scope>
    <source>
        <strain evidence="1">KCTC 32422</strain>
    </source>
</reference>
<dbReference type="EMBL" id="BMZD01000006">
    <property type="protein sequence ID" value="GHA02555.1"/>
    <property type="molecule type" value="Genomic_DNA"/>
</dbReference>
<organism evidence="1 2">
    <name type="scientific">Novosphingobium arvoryzae</name>
    <dbReference type="NCBI Taxonomy" id="1256514"/>
    <lineage>
        <taxon>Bacteria</taxon>
        <taxon>Pseudomonadati</taxon>
        <taxon>Pseudomonadota</taxon>
        <taxon>Alphaproteobacteria</taxon>
        <taxon>Sphingomonadales</taxon>
        <taxon>Sphingomonadaceae</taxon>
        <taxon>Novosphingobium</taxon>
    </lineage>
</organism>
<accession>A0A918RNU1</accession>
<dbReference type="AlphaFoldDB" id="A0A918RNU1"/>
<evidence type="ECO:0000313" key="2">
    <source>
        <dbReference type="Proteomes" id="UP000634139"/>
    </source>
</evidence>